<gene>
    <name evidence="1" type="ORF">FYJ45_07315</name>
</gene>
<reference evidence="1 2" key="1">
    <citation type="submission" date="2019-08" db="EMBL/GenBank/DDBJ databases">
        <title>In-depth cultivation of the pig gut microbiome towards novel bacterial diversity and tailored functional studies.</title>
        <authorList>
            <person name="Wylensek D."/>
            <person name="Hitch T.C.A."/>
            <person name="Clavel T."/>
        </authorList>
    </citation>
    <scope>NUCLEOTIDE SEQUENCE [LARGE SCALE GENOMIC DNA]</scope>
    <source>
        <strain evidence="1 2">WCA-389-WT-23B</strain>
    </source>
</reference>
<evidence type="ECO:0000313" key="2">
    <source>
        <dbReference type="Proteomes" id="UP000436047"/>
    </source>
</evidence>
<dbReference type="Pfam" id="PF11187">
    <property type="entry name" value="Mbeg1-like"/>
    <property type="match status" value="1"/>
</dbReference>
<dbReference type="AlphaFoldDB" id="A0A6N7WEI1"/>
<comment type="caution">
    <text evidence="1">The sequence shown here is derived from an EMBL/GenBank/DDBJ whole genome shotgun (WGS) entry which is preliminary data.</text>
</comment>
<protein>
    <submittedName>
        <fullName evidence="1">DUF2974 domain-containing protein</fullName>
    </submittedName>
</protein>
<evidence type="ECO:0000313" key="1">
    <source>
        <dbReference type="EMBL" id="MSS88114.1"/>
    </source>
</evidence>
<name>A0A6N7WEI1_9FIRM</name>
<organism evidence="1 2">
    <name type="scientific">Eisenbergiella porci</name>
    <dbReference type="NCBI Taxonomy" id="2652274"/>
    <lineage>
        <taxon>Bacteria</taxon>
        <taxon>Bacillati</taxon>
        <taxon>Bacillota</taxon>
        <taxon>Clostridia</taxon>
        <taxon>Lachnospirales</taxon>
        <taxon>Lachnospiraceae</taxon>
        <taxon>Eisenbergiella</taxon>
    </lineage>
</organism>
<proteinExistence type="predicted"/>
<dbReference type="RefSeq" id="WP_154464078.1">
    <property type="nucleotide sequence ID" value="NZ_JAXDZL010000165.1"/>
</dbReference>
<sequence length="85" mass="9377">MSKSRWGVQEIQFAAVIFLLSDQTIFLSFRGTDNTLIGWKKDLNICFIGGIPSQIATARYATEFTCKLNIPLRLGGHSKGGNLSI</sequence>
<keyword evidence="2" id="KW-1185">Reference proteome</keyword>
<dbReference type="InterPro" id="IPR024499">
    <property type="entry name" value="Mbeg1-like"/>
</dbReference>
<dbReference type="EMBL" id="VUMI01000009">
    <property type="protein sequence ID" value="MSS88114.1"/>
    <property type="molecule type" value="Genomic_DNA"/>
</dbReference>
<dbReference type="GeneID" id="86052873"/>
<dbReference type="Proteomes" id="UP000436047">
    <property type="component" value="Unassembled WGS sequence"/>
</dbReference>
<accession>A0A6N7WEI1</accession>